<evidence type="ECO:0000313" key="2">
    <source>
        <dbReference type="EMBL" id="KAE8022623.1"/>
    </source>
</evidence>
<accession>A0A5N6QYJ9</accession>
<evidence type="ECO:0000313" key="3">
    <source>
        <dbReference type="Proteomes" id="UP000327013"/>
    </source>
</evidence>
<proteinExistence type="predicted"/>
<feature type="chain" id="PRO_5024447220" description="Secreted protein" evidence="1">
    <location>
        <begin position="20"/>
        <end position="87"/>
    </location>
</feature>
<name>A0A5N6QYJ9_9ROSI</name>
<evidence type="ECO:0000256" key="1">
    <source>
        <dbReference type="SAM" id="SignalP"/>
    </source>
</evidence>
<reference evidence="2 3" key="1">
    <citation type="submission" date="2019-06" db="EMBL/GenBank/DDBJ databases">
        <title>A chromosomal-level reference genome of Carpinus fangiana (Coryloideae, Betulaceae).</title>
        <authorList>
            <person name="Yang X."/>
            <person name="Wang Z."/>
            <person name="Zhang L."/>
            <person name="Hao G."/>
            <person name="Liu J."/>
            <person name="Yang Y."/>
        </authorList>
    </citation>
    <scope>NUCLEOTIDE SEQUENCE [LARGE SCALE GENOMIC DNA]</scope>
    <source>
        <strain evidence="2">Cfa_2016G</strain>
        <tissue evidence="2">Leaf</tissue>
    </source>
</reference>
<sequence length="87" mass="9824">MLNCMLTFLCFVIRTKVLAEMVVKPIPKHARKDCTFASDINAILDHTNLVWWEQIVVVLKGAILGSVMKLCGQQWFLSCYCGEECGT</sequence>
<dbReference type="Proteomes" id="UP000327013">
    <property type="component" value="Chromosome 3"/>
</dbReference>
<evidence type="ECO:0008006" key="4">
    <source>
        <dbReference type="Google" id="ProtNLM"/>
    </source>
</evidence>
<protein>
    <recommendedName>
        <fullName evidence="4">Secreted protein</fullName>
    </recommendedName>
</protein>
<gene>
    <name evidence="2" type="ORF">FH972_008408</name>
</gene>
<feature type="signal peptide" evidence="1">
    <location>
        <begin position="1"/>
        <end position="19"/>
    </location>
</feature>
<dbReference type="EMBL" id="CM017323">
    <property type="protein sequence ID" value="KAE8022623.1"/>
    <property type="molecule type" value="Genomic_DNA"/>
</dbReference>
<organism evidence="2 3">
    <name type="scientific">Carpinus fangiana</name>
    <dbReference type="NCBI Taxonomy" id="176857"/>
    <lineage>
        <taxon>Eukaryota</taxon>
        <taxon>Viridiplantae</taxon>
        <taxon>Streptophyta</taxon>
        <taxon>Embryophyta</taxon>
        <taxon>Tracheophyta</taxon>
        <taxon>Spermatophyta</taxon>
        <taxon>Magnoliopsida</taxon>
        <taxon>eudicotyledons</taxon>
        <taxon>Gunneridae</taxon>
        <taxon>Pentapetalae</taxon>
        <taxon>rosids</taxon>
        <taxon>fabids</taxon>
        <taxon>Fagales</taxon>
        <taxon>Betulaceae</taxon>
        <taxon>Carpinus</taxon>
    </lineage>
</organism>
<dbReference type="AlphaFoldDB" id="A0A5N6QYJ9"/>
<keyword evidence="3" id="KW-1185">Reference proteome</keyword>
<keyword evidence="1" id="KW-0732">Signal</keyword>